<feature type="transmembrane region" description="Helical" evidence="7">
    <location>
        <begin position="368"/>
        <end position="388"/>
    </location>
</feature>
<dbReference type="CDD" id="cd17502">
    <property type="entry name" value="MFS_Azr1_MDR_like"/>
    <property type="match status" value="1"/>
</dbReference>
<evidence type="ECO:0000313" key="9">
    <source>
        <dbReference type="EMBL" id="TWU71005.1"/>
    </source>
</evidence>
<dbReference type="FunFam" id="1.20.1250.20:FF:000196">
    <property type="entry name" value="MFS toxin efflux pump (AflT)"/>
    <property type="match status" value="1"/>
</dbReference>
<feature type="compositionally biased region" description="Basic and acidic residues" evidence="6">
    <location>
        <begin position="1"/>
        <end position="21"/>
    </location>
</feature>
<keyword evidence="2" id="KW-0813">Transport</keyword>
<comment type="caution">
    <text evidence="9">The sequence shown here is derived from an EMBL/GenBank/DDBJ whole genome shotgun (WGS) entry which is preliminary data.</text>
</comment>
<feature type="transmembrane region" description="Helical" evidence="7">
    <location>
        <begin position="128"/>
        <end position="153"/>
    </location>
</feature>
<evidence type="ECO:0000256" key="5">
    <source>
        <dbReference type="ARBA" id="ARBA00023136"/>
    </source>
</evidence>
<feature type="compositionally biased region" description="Basic and acidic residues" evidence="6">
    <location>
        <begin position="594"/>
        <end position="618"/>
    </location>
</feature>
<feature type="transmembrane region" description="Helical" evidence="7">
    <location>
        <begin position="103"/>
        <end position="122"/>
    </location>
</feature>
<keyword evidence="5 7" id="KW-0472">Membrane</keyword>
<organism evidence="9 10">
    <name type="scientific">Metarhizium rileyi (strain RCEF 4871)</name>
    <name type="common">Nomuraea rileyi</name>
    <dbReference type="NCBI Taxonomy" id="1649241"/>
    <lineage>
        <taxon>Eukaryota</taxon>
        <taxon>Fungi</taxon>
        <taxon>Dikarya</taxon>
        <taxon>Ascomycota</taxon>
        <taxon>Pezizomycotina</taxon>
        <taxon>Sordariomycetes</taxon>
        <taxon>Hypocreomycetidae</taxon>
        <taxon>Hypocreales</taxon>
        <taxon>Clavicipitaceae</taxon>
        <taxon>Metarhizium</taxon>
    </lineage>
</organism>
<feature type="transmembrane region" description="Helical" evidence="7">
    <location>
        <begin position="394"/>
        <end position="413"/>
    </location>
</feature>
<dbReference type="AlphaFoldDB" id="A0A5C6FZ11"/>
<keyword evidence="3 7" id="KW-0812">Transmembrane</keyword>
<sequence>MAAHTDKDDSSRQMGEKKDFKGPGAEKVYPSGLKFIMLIVSAFTAMFLVSLDKMIITTAIPHITDEFQSKADVGWYGTAYLLTNCAFQLVFGKLYKFLPVKTMFLTSLLLFEAGSAICGAAPNSIALIFGRVIAGLGAGGILPGVMMIIVYAIPLHKRPKYQGFFGALFGVASLLGPTVGGAFTTHVTWRWCFYINLPIGIPVMVLIFFLLDVPDQPGTQLSLQDRLRQANILGFICLVPGIICLCLVLQYGGTTYAWSDRRIIALFVVAFVLLIAFVLVQVWLPDQAILPPRIFTQRSIASGFWVSMCVGAHQTIFLYYLPIWFQAIQGKQAVESGIDLLPMVLVTAAAAIGNGQLVSFIGYYTPSLLIGVCLTAIGAGLLTTFGVDTSEGKWIGYQILYGFGLGLVSQAPNMAAQTVLPKQDVAIGASLMFFAQTLFGAIFVSVGQNVLDNQLTDRLQGIPGMNPDINKSTGATDILDNIDTKYRASAFEAYNNALRVVFQVALCMACLALPGALALEWRSVKKNGPPKKADVDHAEKGQENGGEQKMPAQRVEEGLQQTKSAGGADESQFVDRDAAVVTPSSKATHVATQSEKENSLESRGAEDAIHDTDMKKIG</sequence>
<dbReference type="Pfam" id="PF07690">
    <property type="entry name" value="MFS_1"/>
    <property type="match status" value="1"/>
</dbReference>
<comment type="subcellular location">
    <subcellularLocation>
        <location evidence="1">Membrane</location>
        <topology evidence="1">Multi-pass membrane protein</topology>
    </subcellularLocation>
</comment>
<dbReference type="FunFam" id="1.20.1720.10:FF:000012">
    <property type="entry name" value="MFS toxin efflux pump (AflT)"/>
    <property type="match status" value="1"/>
</dbReference>
<feature type="transmembrane region" description="Helical" evidence="7">
    <location>
        <begin position="165"/>
        <end position="187"/>
    </location>
</feature>
<feature type="region of interest" description="Disordered" evidence="6">
    <location>
        <begin position="527"/>
        <end position="618"/>
    </location>
</feature>
<dbReference type="GO" id="GO:0022857">
    <property type="term" value="F:transmembrane transporter activity"/>
    <property type="evidence" value="ECO:0007669"/>
    <property type="project" value="InterPro"/>
</dbReference>
<dbReference type="InterPro" id="IPR011701">
    <property type="entry name" value="MFS"/>
</dbReference>
<protein>
    <recommendedName>
        <fullName evidence="8">Major facilitator superfamily (MFS) profile domain-containing protein</fullName>
    </recommendedName>
</protein>
<name>A0A5C6FZ11_METRR</name>
<feature type="transmembrane region" description="Helical" evidence="7">
    <location>
        <begin position="193"/>
        <end position="211"/>
    </location>
</feature>
<evidence type="ECO:0000256" key="4">
    <source>
        <dbReference type="ARBA" id="ARBA00022989"/>
    </source>
</evidence>
<evidence type="ECO:0000256" key="3">
    <source>
        <dbReference type="ARBA" id="ARBA00022692"/>
    </source>
</evidence>
<feature type="compositionally biased region" description="Basic and acidic residues" evidence="6">
    <location>
        <begin position="531"/>
        <end position="542"/>
    </location>
</feature>
<dbReference type="EMBL" id="SBHS01000055">
    <property type="protein sequence ID" value="TWU71005.1"/>
    <property type="molecule type" value="Genomic_DNA"/>
</dbReference>
<feature type="transmembrane region" description="Helical" evidence="7">
    <location>
        <begin position="304"/>
        <end position="328"/>
    </location>
</feature>
<evidence type="ECO:0000256" key="7">
    <source>
        <dbReference type="SAM" id="Phobius"/>
    </source>
</evidence>
<gene>
    <name evidence="9" type="ORF">ED733_001930</name>
</gene>
<feature type="transmembrane region" description="Helical" evidence="7">
    <location>
        <begin position="263"/>
        <end position="284"/>
    </location>
</feature>
<feature type="compositionally biased region" description="Polar residues" evidence="6">
    <location>
        <begin position="582"/>
        <end position="593"/>
    </location>
</feature>
<feature type="transmembrane region" description="Helical" evidence="7">
    <location>
        <begin position="35"/>
        <end position="61"/>
    </location>
</feature>
<feature type="transmembrane region" description="Helical" evidence="7">
    <location>
        <begin position="425"/>
        <end position="446"/>
    </location>
</feature>
<feature type="transmembrane region" description="Helical" evidence="7">
    <location>
        <begin position="73"/>
        <end position="91"/>
    </location>
</feature>
<dbReference type="InterPro" id="IPR036259">
    <property type="entry name" value="MFS_trans_sf"/>
</dbReference>
<feature type="region of interest" description="Disordered" evidence="6">
    <location>
        <begin position="1"/>
        <end position="23"/>
    </location>
</feature>
<evidence type="ECO:0000256" key="6">
    <source>
        <dbReference type="SAM" id="MobiDB-lite"/>
    </source>
</evidence>
<evidence type="ECO:0000256" key="1">
    <source>
        <dbReference type="ARBA" id="ARBA00004141"/>
    </source>
</evidence>
<proteinExistence type="predicted"/>
<dbReference type="PANTHER" id="PTHR23501">
    <property type="entry name" value="MAJOR FACILITATOR SUPERFAMILY"/>
    <property type="match status" value="1"/>
</dbReference>
<dbReference type="PROSITE" id="PS50850">
    <property type="entry name" value="MFS"/>
    <property type="match status" value="1"/>
</dbReference>
<feature type="transmembrane region" description="Helical" evidence="7">
    <location>
        <begin position="500"/>
        <end position="519"/>
    </location>
</feature>
<accession>A0A5C6FZ11</accession>
<dbReference type="PANTHER" id="PTHR23501:SF153">
    <property type="entry name" value="AFLATOXIN EFFLUX PUMP, PUTATIVE-RELATED"/>
    <property type="match status" value="1"/>
</dbReference>
<dbReference type="InterPro" id="IPR020846">
    <property type="entry name" value="MFS_dom"/>
</dbReference>
<feature type="domain" description="Major facilitator superfamily (MFS) profile" evidence="8">
    <location>
        <begin position="38"/>
        <end position="524"/>
    </location>
</feature>
<dbReference type="Proteomes" id="UP000317257">
    <property type="component" value="Unassembled WGS sequence"/>
</dbReference>
<evidence type="ECO:0000259" key="8">
    <source>
        <dbReference type="PROSITE" id="PS50850"/>
    </source>
</evidence>
<evidence type="ECO:0000313" key="10">
    <source>
        <dbReference type="Proteomes" id="UP000317257"/>
    </source>
</evidence>
<evidence type="ECO:0000256" key="2">
    <source>
        <dbReference type="ARBA" id="ARBA00022448"/>
    </source>
</evidence>
<feature type="transmembrane region" description="Helical" evidence="7">
    <location>
        <begin position="232"/>
        <end position="251"/>
    </location>
</feature>
<reference evidence="10" key="1">
    <citation type="submission" date="2018-12" db="EMBL/GenBank/DDBJ databases">
        <title>The complete genome of Metarhizium rileyi, a key fungal pathogen of Lepidoptera.</title>
        <authorList>
            <person name="Binneck E."/>
            <person name="Lastra C.C.L."/>
            <person name="Sosa-Gomez D.R."/>
        </authorList>
    </citation>
    <scope>NUCLEOTIDE SEQUENCE [LARGE SCALE GENOMIC DNA]</scope>
    <source>
        <strain evidence="10">Cep018-CH2</strain>
    </source>
</reference>
<dbReference type="GO" id="GO:0005886">
    <property type="term" value="C:plasma membrane"/>
    <property type="evidence" value="ECO:0007669"/>
    <property type="project" value="TreeGrafter"/>
</dbReference>
<keyword evidence="4 7" id="KW-1133">Transmembrane helix</keyword>
<dbReference type="SUPFAM" id="SSF103473">
    <property type="entry name" value="MFS general substrate transporter"/>
    <property type="match status" value="1"/>
</dbReference>
<dbReference type="Gene3D" id="1.20.1250.20">
    <property type="entry name" value="MFS general substrate transporter like domains"/>
    <property type="match status" value="1"/>
</dbReference>